<evidence type="ECO:0008006" key="5">
    <source>
        <dbReference type="Google" id="ProtNLM"/>
    </source>
</evidence>
<dbReference type="PANTHER" id="PTHR17985:SF8">
    <property type="entry name" value="TRANSPORT AND GOLGI ORGANIZATION PROTEIN 2 HOMOLOG"/>
    <property type="match status" value="1"/>
</dbReference>
<dbReference type="Proteomes" id="UP000027439">
    <property type="component" value="Unassembled WGS sequence"/>
</dbReference>
<protein>
    <recommendedName>
        <fullName evidence="5">NRDE family protein</fullName>
    </recommendedName>
</protein>
<reference evidence="4" key="3">
    <citation type="journal article" date="2019" name="Int. J. Syst. Evol. Microbiol.">
        <title>The Global Catalogue of Microorganisms (GCM) 10K type strain sequencing project: providing services to taxonomists for standard genome sequencing and annotation.</title>
        <authorList>
            <consortium name="The Broad Institute Genomics Platform"/>
            <consortium name="The Broad Institute Genome Sequencing Center for Infectious Disease"/>
            <person name="Wu L."/>
            <person name="Ma J."/>
        </authorList>
    </citation>
    <scope>NUCLEOTIDE SEQUENCE [LARGE SCALE GENOMIC DNA]</scope>
    <source>
        <strain evidence="4">CGMCC 1.11013</strain>
    </source>
</reference>
<comment type="caution">
    <text evidence="2">The sequence shown here is derived from an EMBL/GenBank/DDBJ whole genome shotgun (WGS) entry which is preliminary data.</text>
</comment>
<dbReference type="InterPro" id="IPR008551">
    <property type="entry name" value="TANGO2"/>
</dbReference>
<dbReference type="EMBL" id="BMEG01000001">
    <property type="protein sequence ID" value="GGD51379.1"/>
    <property type="molecule type" value="Genomic_DNA"/>
</dbReference>
<sequence>MCLIVFDWQPDATAGAQPHGERALLTLAANRDEFFRRDAEPMHWWTDAPGVLAGRDLTGGGTWLGVSRDGRFAALTNFRSPAEMRADAPTRGTLVSAFLSGERIAPMDYLERVAERGHRYNGFNLLCGDFTRRELGWYGNRADAPPALLEAGVHGLSNSLLNTPWPKLVAQRDALADLIHADEHPELDVLIETLRDPRIADDALLPSTGLSIERERVLSAAFIETPEYGTRSTTALRVTPNERGMSIQIKERSDDDGSHRIVRPGSFERAFDFDIAS</sequence>
<name>A0A069P3B9_9BURK</name>
<dbReference type="OrthoDB" id="4380123at2"/>
<proteinExistence type="predicted"/>
<gene>
    <name evidence="2" type="ORF">BG57_06840</name>
    <name evidence="1" type="ORF">GCM10010985_01330</name>
</gene>
<keyword evidence="4" id="KW-1185">Reference proteome</keyword>
<evidence type="ECO:0000313" key="1">
    <source>
        <dbReference type="EMBL" id="GGD51379.1"/>
    </source>
</evidence>
<evidence type="ECO:0000313" key="4">
    <source>
        <dbReference type="Proteomes" id="UP000597138"/>
    </source>
</evidence>
<organism evidence="2 3">
    <name type="scientific">Caballeronia grimmiae</name>
    <dbReference type="NCBI Taxonomy" id="1071679"/>
    <lineage>
        <taxon>Bacteria</taxon>
        <taxon>Pseudomonadati</taxon>
        <taxon>Pseudomonadota</taxon>
        <taxon>Betaproteobacteria</taxon>
        <taxon>Burkholderiales</taxon>
        <taxon>Burkholderiaceae</taxon>
        <taxon>Caballeronia</taxon>
    </lineage>
</organism>
<dbReference type="Pfam" id="PF05742">
    <property type="entry name" value="TANGO2"/>
    <property type="match status" value="1"/>
</dbReference>
<dbReference type="RefSeq" id="WP_035966266.1">
    <property type="nucleotide sequence ID" value="NZ_BMEG01000001.1"/>
</dbReference>
<dbReference type="EMBL" id="JFHE01000014">
    <property type="protein sequence ID" value="KDR34399.1"/>
    <property type="molecule type" value="Genomic_DNA"/>
</dbReference>
<reference evidence="2 3" key="2">
    <citation type="submission" date="2014-03" db="EMBL/GenBank/DDBJ databases">
        <title>Draft Genome Sequences of Four Burkholderia Strains.</title>
        <authorList>
            <person name="Liu X.Y."/>
            <person name="Li C.X."/>
            <person name="Xu J.H."/>
        </authorList>
    </citation>
    <scope>NUCLEOTIDE SEQUENCE [LARGE SCALE GENOMIC DNA]</scope>
    <source>
        <strain evidence="2 3">R27</strain>
    </source>
</reference>
<evidence type="ECO:0000313" key="2">
    <source>
        <dbReference type="EMBL" id="KDR34399.1"/>
    </source>
</evidence>
<dbReference type="STRING" id="1071679.BG57_06840"/>
<dbReference type="eggNOG" id="COG3332">
    <property type="taxonomic scope" value="Bacteria"/>
</dbReference>
<accession>A0A069P3B9</accession>
<evidence type="ECO:0000313" key="3">
    <source>
        <dbReference type="Proteomes" id="UP000027439"/>
    </source>
</evidence>
<dbReference type="PANTHER" id="PTHR17985">
    <property type="entry name" value="SER/THR-RICH PROTEIN T10 IN DGCR REGION"/>
    <property type="match status" value="1"/>
</dbReference>
<dbReference type="AlphaFoldDB" id="A0A069P3B9"/>
<reference evidence="1" key="4">
    <citation type="submission" date="2024-05" db="EMBL/GenBank/DDBJ databases">
        <authorList>
            <person name="Sun Q."/>
            <person name="Zhou Y."/>
        </authorList>
    </citation>
    <scope>NUCLEOTIDE SEQUENCE</scope>
    <source>
        <strain evidence="1">CGMCC 1.11013</strain>
    </source>
</reference>
<reference evidence="1" key="1">
    <citation type="journal article" date="2014" name="Int. J. Syst. Evol. Microbiol.">
        <title>Complete genome of a new Firmicutes species belonging to the dominant human colonic microbiota ('Ruminococcus bicirculans') reveals two chromosomes and a selective capacity to utilize plant glucans.</title>
        <authorList>
            <consortium name="NISC Comparative Sequencing Program"/>
            <person name="Wegmann U."/>
            <person name="Louis P."/>
            <person name="Goesmann A."/>
            <person name="Henrissat B."/>
            <person name="Duncan S.H."/>
            <person name="Flint H.J."/>
        </authorList>
    </citation>
    <scope>NUCLEOTIDE SEQUENCE</scope>
    <source>
        <strain evidence="1">CGMCC 1.11013</strain>
    </source>
</reference>
<dbReference type="Proteomes" id="UP000597138">
    <property type="component" value="Unassembled WGS sequence"/>
</dbReference>